<dbReference type="NCBIfam" id="NF007365">
    <property type="entry name" value="PRK09862.1"/>
    <property type="match status" value="1"/>
</dbReference>
<dbReference type="RefSeq" id="WP_363799395.1">
    <property type="nucleotide sequence ID" value="NZ_CP159925.1"/>
</dbReference>
<dbReference type="Pfam" id="PF13335">
    <property type="entry name" value="Mg_chelatase_C"/>
    <property type="match status" value="1"/>
</dbReference>
<dbReference type="GO" id="GO:0005524">
    <property type="term" value="F:ATP binding"/>
    <property type="evidence" value="ECO:0007669"/>
    <property type="project" value="UniProtKB-KW"/>
</dbReference>
<dbReference type="GO" id="GO:0003677">
    <property type="term" value="F:DNA binding"/>
    <property type="evidence" value="ECO:0007669"/>
    <property type="project" value="InterPro"/>
</dbReference>
<dbReference type="SUPFAM" id="SSF54211">
    <property type="entry name" value="Ribosomal protein S5 domain 2-like"/>
    <property type="match status" value="1"/>
</dbReference>
<reference evidence="6" key="1">
    <citation type="submission" date="2024-06" db="EMBL/GenBank/DDBJ databases">
        <authorList>
            <person name="Li S."/>
        </authorList>
    </citation>
    <scope>NUCLEOTIDE SEQUENCE</scope>
    <source>
        <strain evidence="6">SR10</strain>
    </source>
</reference>
<keyword evidence="3" id="KW-0067">ATP-binding</keyword>
<sequence length="510" mass="54058">MNLALVHSRARSGVRAPAVRVEVHLGGGLPSMSIVGLPEAAVREAKDRVRAAIQCARFEFPQRRITVNLAPADLPKDGGRYDLAIALGILAASGQIPLDALGECEFLGELGLTGELRAVDGVLPAALAAAAAGRRLIVPAGNGAEAALASRVEARTGRTLLEVCGQLAGRQALPLAQAVPLQRAPGPDLRDVRGQAQARRALEIAAAGAHHLLLIGPPGCGKTLLASRLPGLLPEASEDEALETAAVASVAGRADGRGLDPARWRERPFRAPHHTASAIALIGGGADPRPGEVSLAHHGVLFLDELPEWERRALEVLREPLESGTVTVSRAARSAEFPARFQLVAAMNPCPCGWAGDSSGRCRCAEEAIRRYRARISGPLLDRIDLHLEVPRLPPAQLRPDQPEGESSACVRERVLAARERQHARAGQPNARLDQAQTETHCRLTARDQALLERAVEGLQLSARSLHRILRVARTIADLAGSESIATAHLTEAIGYRRGERGSAHPPQAA</sequence>
<dbReference type="SUPFAM" id="SSF52540">
    <property type="entry name" value="P-loop containing nucleoside triphosphate hydrolases"/>
    <property type="match status" value="1"/>
</dbReference>
<evidence type="ECO:0000259" key="5">
    <source>
        <dbReference type="PROSITE" id="PS50051"/>
    </source>
</evidence>
<dbReference type="InterPro" id="IPR004482">
    <property type="entry name" value="Mg_chelat-rel"/>
</dbReference>
<dbReference type="Gene3D" id="3.30.230.10">
    <property type="match status" value="1"/>
</dbReference>
<protein>
    <submittedName>
        <fullName evidence="6">YifB family Mg chelatase-like AAA ATPase</fullName>
    </submittedName>
</protein>
<dbReference type="Gene3D" id="3.40.50.300">
    <property type="entry name" value="P-loop containing nucleotide triphosphate hydrolases"/>
    <property type="match status" value="1"/>
</dbReference>
<evidence type="ECO:0000256" key="1">
    <source>
        <dbReference type="ARBA" id="ARBA00006354"/>
    </source>
</evidence>
<dbReference type="EMBL" id="CP159925">
    <property type="protein sequence ID" value="XCO76034.1"/>
    <property type="molecule type" value="Genomic_DNA"/>
</dbReference>
<accession>A0AAU8MV10</accession>
<dbReference type="PANTHER" id="PTHR32039:SF7">
    <property type="entry name" value="COMPETENCE PROTEIN COMM"/>
    <property type="match status" value="1"/>
</dbReference>
<dbReference type="Pfam" id="PF01078">
    <property type="entry name" value="Mg_chelatase"/>
    <property type="match status" value="1"/>
</dbReference>
<dbReference type="InterPro" id="IPR045006">
    <property type="entry name" value="CHLI-like"/>
</dbReference>
<evidence type="ECO:0000313" key="6">
    <source>
        <dbReference type="EMBL" id="XCO76034.1"/>
    </source>
</evidence>
<dbReference type="InterPro" id="IPR020568">
    <property type="entry name" value="Ribosomal_Su5_D2-typ_SF"/>
</dbReference>
<dbReference type="Pfam" id="PF13541">
    <property type="entry name" value="ChlI"/>
    <property type="match status" value="1"/>
</dbReference>
<organism evidence="6">
    <name type="scientific">Lysobacter firmicutimachus</name>
    <dbReference type="NCBI Taxonomy" id="1792846"/>
    <lineage>
        <taxon>Bacteria</taxon>
        <taxon>Pseudomonadati</taxon>
        <taxon>Pseudomonadota</taxon>
        <taxon>Gammaproteobacteria</taxon>
        <taxon>Lysobacterales</taxon>
        <taxon>Lysobacteraceae</taxon>
        <taxon>Lysobacter</taxon>
    </lineage>
</organism>
<feature type="domain" description="MCM C-terminal AAA(+) ATPase" evidence="5">
    <location>
        <begin position="291"/>
        <end position="386"/>
    </location>
</feature>
<dbReference type="InterPro" id="IPR000523">
    <property type="entry name" value="Mg_chelatse_chII-like_cat_dom"/>
</dbReference>
<name>A0AAU8MV10_9GAMM</name>
<evidence type="ECO:0000256" key="2">
    <source>
        <dbReference type="ARBA" id="ARBA00022741"/>
    </source>
</evidence>
<dbReference type="InterPro" id="IPR003593">
    <property type="entry name" value="AAA+_ATPase"/>
</dbReference>
<dbReference type="PRINTS" id="PR01657">
    <property type="entry name" value="MCMFAMILY"/>
</dbReference>
<dbReference type="InterPro" id="IPR025158">
    <property type="entry name" value="Mg_chelat-rel_C"/>
</dbReference>
<comment type="similarity">
    <text evidence="1">Belongs to the Mg-chelatase subunits D/I family. ComM subfamily.</text>
</comment>
<evidence type="ECO:0000256" key="4">
    <source>
        <dbReference type="SAM" id="MobiDB-lite"/>
    </source>
</evidence>
<gene>
    <name evidence="6" type="ORF">ABU614_04405</name>
</gene>
<dbReference type="InterPro" id="IPR027417">
    <property type="entry name" value="P-loop_NTPase"/>
</dbReference>
<dbReference type="AlphaFoldDB" id="A0AAU8MV10"/>
<feature type="region of interest" description="Disordered" evidence="4">
    <location>
        <begin position="420"/>
        <end position="439"/>
    </location>
</feature>
<keyword evidence="2" id="KW-0547">Nucleotide-binding</keyword>
<dbReference type="SMART" id="SM00382">
    <property type="entry name" value="AAA"/>
    <property type="match status" value="1"/>
</dbReference>
<dbReference type="InterPro" id="IPR014721">
    <property type="entry name" value="Ribsml_uS5_D2-typ_fold_subgr"/>
</dbReference>
<dbReference type="CDD" id="cd00009">
    <property type="entry name" value="AAA"/>
    <property type="match status" value="1"/>
</dbReference>
<dbReference type="PANTHER" id="PTHR32039">
    <property type="entry name" value="MAGNESIUM-CHELATASE SUBUNIT CHLI"/>
    <property type="match status" value="1"/>
</dbReference>
<dbReference type="NCBIfam" id="TIGR00368">
    <property type="entry name" value="YifB family Mg chelatase-like AAA ATPase"/>
    <property type="match status" value="1"/>
</dbReference>
<evidence type="ECO:0000256" key="3">
    <source>
        <dbReference type="ARBA" id="ARBA00022840"/>
    </source>
</evidence>
<proteinExistence type="inferred from homology"/>
<dbReference type="PROSITE" id="PS50051">
    <property type="entry name" value="MCM_2"/>
    <property type="match status" value="1"/>
</dbReference>
<dbReference type="InterPro" id="IPR001208">
    <property type="entry name" value="MCM_dom"/>
</dbReference>